<organism evidence="1 2">
    <name type="scientific">Petralouisia muris</name>
    <dbReference type="NCBI Taxonomy" id="3032872"/>
    <lineage>
        <taxon>Bacteria</taxon>
        <taxon>Bacillati</taxon>
        <taxon>Bacillota</taxon>
        <taxon>Clostridia</taxon>
        <taxon>Lachnospirales</taxon>
        <taxon>Lachnospiraceae</taxon>
        <taxon>Petralouisia</taxon>
    </lineage>
</organism>
<dbReference type="EMBL" id="SRYA01000057">
    <property type="protein sequence ID" value="TGY91456.1"/>
    <property type="molecule type" value="Genomic_DNA"/>
</dbReference>
<protein>
    <submittedName>
        <fullName evidence="1">DUF4135 domain-containing protein</fullName>
    </submittedName>
</protein>
<name>A0AC61RQU9_9FIRM</name>
<proteinExistence type="predicted"/>
<evidence type="ECO:0000313" key="2">
    <source>
        <dbReference type="Proteomes" id="UP000304953"/>
    </source>
</evidence>
<keyword evidence="2" id="KW-1185">Reference proteome</keyword>
<accession>A0AC61RQU9</accession>
<reference evidence="1" key="1">
    <citation type="submission" date="2019-04" db="EMBL/GenBank/DDBJ databases">
        <title>Microbes associate with the intestines of laboratory mice.</title>
        <authorList>
            <person name="Navarre W."/>
            <person name="Wong E."/>
            <person name="Huang K."/>
            <person name="Tropini C."/>
            <person name="Ng K."/>
            <person name="Yu B."/>
        </authorList>
    </citation>
    <scope>NUCLEOTIDE SEQUENCE</scope>
    <source>
        <strain evidence="1">NM01_1-7b</strain>
    </source>
</reference>
<gene>
    <name evidence="1" type="ORF">E5329_21025</name>
</gene>
<dbReference type="Proteomes" id="UP000304953">
    <property type="component" value="Unassembled WGS sequence"/>
</dbReference>
<evidence type="ECO:0000313" key="1">
    <source>
        <dbReference type="EMBL" id="TGY91456.1"/>
    </source>
</evidence>
<comment type="caution">
    <text evidence="1">The sequence shown here is derived from an EMBL/GenBank/DDBJ whole genome shotgun (WGS) entry which is preliminary data.</text>
</comment>
<sequence length="1007" mass="116803">MNHENEWLYGFATSLKERITILKDVCPIDKNLTALKTWRKRKSLLSDSDFSNMLRTLNISMEDYDLAVSDLTERKLRILYSYVRKQKWYQIHKSLFSQNIQRQSNDLEAALRYHTEYYVHMIQNYLSDHSLLLSNQVLLAFRENLMNDLLSISKATLVWDVHDIKDRMHLLLDDAEEEFNAYIEFRFGTAESTQLFFLEYPALSRLLAARLMFAVENFKMFINSIENSSNALSKVFNIYQPYTITSVQGGASDSHNHGKSTILFTINNKKLVYKFHNNDILSFYNQLLKYLNEISPIFSLYQIKSISGENYCIEEFIEHQSCTQIEEIQEYYRKYGVLIAISHLLGSSDLHMENLIADGADPVLVDTETLLIAEERRIYNNEFSKNRFMESESVIVSGLLPMHKYWKRQLDYSALNGIRQKIPYKVRRLLNEKSSDIKYFLEDYYVEPAKNNPLLNGTPVLFTDYYESLRLSQHGWPCGPSHDRPSMTESYYKTILNGYLDAMYILLKNQNDILTFCGDYLNHCPIRILLRDTQDYSNFLSFSIHPSCMVDFIEHEKVLENLWNHSFISDKAIPHEVESLTYCDIPYFYTLTDSFHLMSSSGVINGYFNHNIFSVLTEHIKKINKQSIRFSALLISEALDALEIELNEVPISQKHHYADPALCLAADIKDCMIDNIFVDTVHHRIIWPEIDNSGDKNSRSIYYPEINFYNGASGLFTFLYALNYYTGETISILSILEYEVFTNELNDDSISAFYGYGARILSAYILSQLTHEKKFSIYLDENLKKLMEKDFSVSSTEWLKGAASLICLLVRIIETDCSKIAEFLLDKLIRQFTIDKNINNAGFAHGYAGILYALIRANSLRENKTVETYISNLCQLFISTVSADLNSSWCNGTLGINKALKELLNYNSDMWNQYKLKFLTPNRICSENYCICHGKYGEVNTVIEMLTEEEITTEKYLSITESLIKEPIMLKSAKNTYPPGMFTGLSGIGYQLLRVYDNSLFDILFFK</sequence>